<dbReference type="GO" id="GO:0010468">
    <property type="term" value="P:regulation of gene expression"/>
    <property type="evidence" value="ECO:0007669"/>
    <property type="project" value="Ensembl"/>
</dbReference>
<evidence type="ECO:0000313" key="4">
    <source>
        <dbReference type="RefSeq" id="XP_021035134.1"/>
    </source>
</evidence>
<keyword evidence="1" id="KW-0175">Coiled coil</keyword>
<dbReference type="GO" id="GO:0120316">
    <property type="term" value="P:sperm flagellum assembly"/>
    <property type="evidence" value="ECO:0007669"/>
    <property type="project" value="Ensembl"/>
</dbReference>
<feature type="region of interest" description="Disordered" evidence="2">
    <location>
        <begin position="1066"/>
        <end position="1102"/>
    </location>
</feature>
<sequence>MAESSSDSDHFRYRDGLSRWATRSFQRGVGSRSTVDVTAKVNTITNTLQDTTRNLRHVDQMLGRYREYSTGQAGAVGQLKEDLEQSINQLRSQRLRRSSGGRSVSVTSLSASDLDGGAVTENLRFTPTSPLKDYDLQGIKRNRFRTGVRFVSETDDMVQLHTFHQSLRDLSSEQVRLGDDLNRELFRRSRSDAETKRVLEELTGKLNEVQKPDVVSDRVERRLQEIEREMRLERELVERRHDQLGLVSLKLQEALKKQEAKADENEDVIKKKLRQSETEKSQLEQELEISRRLLSQSESNRETLLHQVEELRTQLIKAEGDQRGLQHQVPCISKQPLSHQDDQGDDRRFRRGVEREKLNLEKQMADLRVQLNFNSMASELEEVKRCMERKDQEKATLAAQIENLTRDLENREKQQLQMLDQLTEIQNHFETCEANRKRTDLQLSELSQHAEEATKQAEHYLSEFQRSEALREEAEKRREDLKTKAQESIRQWKLKHKKLERSMEKQAETLVQLTEKNNQFIKERDELKSQLCAALQQIESLRKELNGVLNKRALQEEELHCKEKKLNDIESHQAELELEVKNSLDTIHRLENELKRQSKSQSQIKAEKIHLEEEITELKKSQSQDKVKLLEMQESIKDLSAIRADLANKLAEEEKAKKAVFRDLSELTAQVKSKEEETATAVTQLKLERDVHQRELEDLTSSLESVKLKHEQNIQELMKYFKKEKSEAESHIRTLKAESLEDKNMAKAHLGQLEKLKSQCEKLTEEVTHTENENKKLKLKYQSLKEDLDKKEKYISNEEEHLRRMEESRLQLKDQLLCLETEQESILGVIGKEIDEACKTFSRDSLEKLKVFTSGPQLHYDPHRWLAESKTKLQWLCEELKERESRERSMRQQLAACRQELRELTEHKESELLCLFEHIERQEQLLEEFHQEKRGLLEETQRKDEEVETLQDRVNALQMSTRVALDHLESVPEKLSLLEDFKDFRGSCSLSEKTDGRYSKYSLHGDSVQQRRDDTKPRIKSFRDDRPFSAGSHAHGLDHSSSCQDHSRFLSSPQFSHSLPVFTKRTIATDPASIEGDTTSSPANRTSPQSKKEEHESKIYKK</sequence>
<dbReference type="GO" id="GO:0031965">
    <property type="term" value="C:nuclear membrane"/>
    <property type="evidence" value="ECO:0007669"/>
    <property type="project" value="Ensembl"/>
</dbReference>
<organism evidence="3 4">
    <name type="scientific">Mus caroli</name>
    <name type="common">Ryukyu mouse</name>
    <name type="synonym">Ricefield mouse</name>
    <dbReference type="NCBI Taxonomy" id="10089"/>
    <lineage>
        <taxon>Eukaryota</taxon>
        <taxon>Metazoa</taxon>
        <taxon>Chordata</taxon>
        <taxon>Craniata</taxon>
        <taxon>Vertebrata</taxon>
        <taxon>Euteleostomi</taxon>
        <taxon>Mammalia</taxon>
        <taxon>Eutheria</taxon>
        <taxon>Euarchontoglires</taxon>
        <taxon>Glires</taxon>
        <taxon>Rodentia</taxon>
        <taxon>Myomorpha</taxon>
        <taxon>Muroidea</taxon>
        <taxon>Muridae</taxon>
        <taxon>Murinae</taxon>
        <taxon>Mus</taxon>
        <taxon>Mus</taxon>
    </lineage>
</organism>
<protein>
    <submittedName>
        <fullName evidence="4">Centrosomal protein of 128 kDa isoform X2</fullName>
    </submittedName>
</protein>
<dbReference type="InterPro" id="IPR026652">
    <property type="entry name" value="CEP128"/>
</dbReference>
<feature type="compositionally biased region" description="Polar residues" evidence="2">
    <location>
        <begin position="1039"/>
        <end position="1048"/>
    </location>
</feature>
<dbReference type="GO" id="GO:0005813">
    <property type="term" value="C:centrosome"/>
    <property type="evidence" value="ECO:0007669"/>
    <property type="project" value="Ensembl"/>
</dbReference>
<feature type="compositionally biased region" description="Basic and acidic residues" evidence="2">
    <location>
        <begin position="1090"/>
        <end position="1102"/>
    </location>
</feature>
<dbReference type="GO" id="GO:0005794">
    <property type="term" value="C:Golgi apparatus"/>
    <property type="evidence" value="ECO:0007669"/>
    <property type="project" value="Ensembl"/>
</dbReference>
<dbReference type="GO" id="GO:0005814">
    <property type="term" value="C:centriole"/>
    <property type="evidence" value="ECO:0007669"/>
    <property type="project" value="Ensembl"/>
</dbReference>
<dbReference type="PANTHER" id="PTHR46657:SF1">
    <property type="entry name" value="CENTROSOMAL PROTEIN OF 128 KDA"/>
    <property type="match status" value="1"/>
</dbReference>
<dbReference type="PANTHER" id="PTHR46657">
    <property type="entry name" value="CENTROSOMAL PROTEIN OF 128 KDA"/>
    <property type="match status" value="1"/>
</dbReference>
<dbReference type="GeneID" id="110307200"/>
<evidence type="ECO:0000313" key="3">
    <source>
        <dbReference type="Proteomes" id="UP000515126"/>
    </source>
</evidence>
<feature type="compositionally biased region" description="Basic and acidic residues" evidence="2">
    <location>
        <begin position="1009"/>
        <end position="1027"/>
    </location>
</feature>
<dbReference type="GO" id="GO:0008104">
    <property type="term" value="P:intracellular protein localization"/>
    <property type="evidence" value="ECO:0007669"/>
    <property type="project" value="Ensembl"/>
</dbReference>
<accession>A0A6P5QMU4</accession>
<proteinExistence type="predicted"/>
<feature type="coiled-coil region" evidence="1">
    <location>
        <begin position="887"/>
        <end position="953"/>
    </location>
</feature>
<feature type="compositionally biased region" description="Polar residues" evidence="2">
    <location>
        <begin position="1076"/>
        <end position="1089"/>
    </location>
</feature>
<evidence type="ECO:0000256" key="2">
    <source>
        <dbReference type="SAM" id="MobiDB-lite"/>
    </source>
</evidence>
<keyword evidence="3" id="KW-1185">Reference proteome</keyword>
<dbReference type="Proteomes" id="UP000515126">
    <property type="component" value="Chromosome 12"/>
</dbReference>
<evidence type="ECO:0000256" key="1">
    <source>
        <dbReference type="SAM" id="Coils"/>
    </source>
</evidence>
<feature type="region of interest" description="Disordered" evidence="2">
    <location>
        <begin position="1004"/>
        <end position="1048"/>
    </location>
</feature>
<dbReference type="RefSeq" id="XP_021035134.1">
    <property type="nucleotide sequence ID" value="XM_021179475.2"/>
</dbReference>
<gene>
    <name evidence="4" type="primary">Cep128</name>
</gene>
<feature type="region of interest" description="Disordered" evidence="2">
    <location>
        <begin position="326"/>
        <end position="346"/>
    </location>
</feature>
<dbReference type="GO" id="GO:0120103">
    <property type="term" value="C:centriolar subdistal appendage"/>
    <property type="evidence" value="ECO:0007669"/>
    <property type="project" value="Ensembl"/>
</dbReference>
<dbReference type="AlphaFoldDB" id="A0A6P5QMU4"/>
<reference evidence="4" key="1">
    <citation type="submission" date="2025-08" db="UniProtKB">
        <authorList>
            <consortium name="RefSeq"/>
        </authorList>
    </citation>
    <scope>IDENTIFICATION</scope>
</reference>
<dbReference type="CTD" id="145508"/>
<dbReference type="GO" id="GO:0000922">
    <property type="term" value="C:spindle pole"/>
    <property type="evidence" value="ECO:0007669"/>
    <property type="project" value="Ensembl"/>
</dbReference>
<name>A0A6P5QMU4_MUSCR</name>